<organism evidence="2 3">
    <name type="scientific">Volvox reticuliferus</name>
    <dbReference type="NCBI Taxonomy" id="1737510"/>
    <lineage>
        <taxon>Eukaryota</taxon>
        <taxon>Viridiplantae</taxon>
        <taxon>Chlorophyta</taxon>
        <taxon>core chlorophytes</taxon>
        <taxon>Chlorophyceae</taxon>
        <taxon>CS clade</taxon>
        <taxon>Chlamydomonadales</taxon>
        <taxon>Volvocaceae</taxon>
        <taxon>Volvox</taxon>
    </lineage>
</organism>
<feature type="compositionally biased region" description="Polar residues" evidence="1">
    <location>
        <begin position="21"/>
        <end position="30"/>
    </location>
</feature>
<feature type="compositionally biased region" description="Acidic residues" evidence="1">
    <location>
        <begin position="127"/>
        <end position="137"/>
    </location>
</feature>
<protein>
    <submittedName>
        <fullName evidence="2">Uncharacterized protein</fullName>
    </submittedName>
</protein>
<feature type="region of interest" description="Disordered" evidence="1">
    <location>
        <begin position="74"/>
        <end position="137"/>
    </location>
</feature>
<dbReference type="AlphaFoldDB" id="A0A8J4FUV2"/>
<dbReference type="EMBL" id="BNCP01000053">
    <property type="protein sequence ID" value="GIL89970.1"/>
    <property type="molecule type" value="Genomic_DNA"/>
</dbReference>
<proteinExistence type="predicted"/>
<feature type="region of interest" description="Disordered" evidence="1">
    <location>
        <begin position="1"/>
        <end position="49"/>
    </location>
</feature>
<evidence type="ECO:0000313" key="2">
    <source>
        <dbReference type="EMBL" id="GIL89970.1"/>
    </source>
</evidence>
<keyword evidence="3" id="KW-1185">Reference proteome</keyword>
<sequence length="137" mass="13946">MTLTTMGDLNPAEQSHEPITATISVPTQESAPPLSPEVTAAASTQATETRAGSGYTLLSAFAPAVNQAMAAASAEGSTVDGGGGAAATLGTPGRENAAPMPVLLWDQTSPSGRVTGRPHTVQSLERVEEDDAAQWWS</sequence>
<gene>
    <name evidence="2" type="ORF">Vretifemale_17709</name>
</gene>
<name>A0A8J4FUV2_9CHLO</name>
<reference evidence="2" key="1">
    <citation type="journal article" date="2021" name="Proc. Natl. Acad. Sci. U.S.A.">
        <title>Three genomes in the algal genus Volvox reveal the fate of a haploid sex-determining region after a transition to homothallism.</title>
        <authorList>
            <person name="Yamamoto K."/>
            <person name="Hamaji T."/>
            <person name="Kawai-Toyooka H."/>
            <person name="Matsuzaki R."/>
            <person name="Takahashi F."/>
            <person name="Nishimura Y."/>
            <person name="Kawachi M."/>
            <person name="Noguchi H."/>
            <person name="Minakuchi Y."/>
            <person name="Umen J.G."/>
            <person name="Toyoda A."/>
            <person name="Nozaki H."/>
        </authorList>
    </citation>
    <scope>NUCLEOTIDE SEQUENCE</scope>
    <source>
        <strain evidence="2">NIES-3786</strain>
    </source>
</reference>
<accession>A0A8J4FUV2</accession>
<evidence type="ECO:0000256" key="1">
    <source>
        <dbReference type="SAM" id="MobiDB-lite"/>
    </source>
</evidence>
<evidence type="ECO:0000313" key="3">
    <source>
        <dbReference type="Proteomes" id="UP000747110"/>
    </source>
</evidence>
<dbReference type="Proteomes" id="UP000747110">
    <property type="component" value="Unassembled WGS sequence"/>
</dbReference>
<comment type="caution">
    <text evidence="2">The sequence shown here is derived from an EMBL/GenBank/DDBJ whole genome shotgun (WGS) entry which is preliminary data.</text>
</comment>